<keyword evidence="2" id="KW-1003">Cell membrane</keyword>
<dbReference type="InterPro" id="IPR000326">
    <property type="entry name" value="PAP2/HPO"/>
</dbReference>
<feature type="region of interest" description="Disordered" evidence="7">
    <location>
        <begin position="1"/>
        <end position="20"/>
    </location>
</feature>
<feature type="transmembrane region" description="Helical" evidence="8">
    <location>
        <begin position="182"/>
        <end position="204"/>
    </location>
</feature>
<accession>A0ABW3QSN5</accession>
<sequence length="241" mass="25501">MALPDNAVTAAEPDSRAPTNVEDVPDVSAAWYLDVIRFAEGTPPWFQSFAGFFTEAAIVLLLGFVLSGWWRARALPARAMAFALLAPAGVVVAYLLSEVIKSGYEVERPCRTLGVVVTIAECPPPGDWSFPSNHSVIAGAAAIGVLLAWRLLGATAVPVALAAAASRVFVGAHYPHDAVVGLVFGALVALITVPVLLLPTTALVQRLRHHDKAGVLLATEAVRRLGHDQATRPDRTHPPRG</sequence>
<keyword evidence="4" id="KW-0378">Hydrolase</keyword>
<dbReference type="InterPro" id="IPR036938">
    <property type="entry name" value="PAP2/HPO_sf"/>
</dbReference>
<evidence type="ECO:0000313" key="11">
    <source>
        <dbReference type="Proteomes" id="UP001597168"/>
    </source>
</evidence>
<keyword evidence="5 8" id="KW-1133">Transmembrane helix</keyword>
<organism evidence="10 11">
    <name type="scientific">Saccharothrix hoggarensis</name>
    <dbReference type="NCBI Taxonomy" id="913853"/>
    <lineage>
        <taxon>Bacteria</taxon>
        <taxon>Bacillati</taxon>
        <taxon>Actinomycetota</taxon>
        <taxon>Actinomycetes</taxon>
        <taxon>Pseudonocardiales</taxon>
        <taxon>Pseudonocardiaceae</taxon>
        <taxon>Saccharothrix</taxon>
    </lineage>
</organism>
<evidence type="ECO:0000256" key="8">
    <source>
        <dbReference type="SAM" id="Phobius"/>
    </source>
</evidence>
<feature type="transmembrane region" description="Helical" evidence="8">
    <location>
        <begin position="45"/>
        <end position="67"/>
    </location>
</feature>
<dbReference type="PANTHER" id="PTHR14969:SF62">
    <property type="entry name" value="DECAPRENYLPHOSPHORYL-5-PHOSPHORIBOSE PHOSPHATASE RV3807C-RELATED"/>
    <property type="match status" value="1"/>
</dbReference>
<dbReference type="Proteomes" id="UP001597168">
    <property type="component" value="Unassembled WGS sequence"/>
</dbReference>
<evidence type="ECO:0000256" key="6">
    <source>
        <dbReference type="ARBA" id="ARBA00023136"/>
    </source>
</evidence>
<keyword evidence="3 8" id="KW-0812">Transmembrane</keyword>
<gene>
    <name evidence="10" type="ORF">ACFQ3T_11035</name>
</gene>
<dbReference type="Pfam" id="PF01569">
    <property type="entry name" value="PAP2"/>
    <property type="match status" value="1"/>
</dbReference>
<dbReference type="SMART" id="SM00014">
    <property type="entry name" value="acidPPc"/>
    <property type="match status" value="1"/>
</dbReference>
<proteinExistence type="predicted"/>
<feature type="transmembrane region" description="Helical" evidence="8">
    <location>
        <begin position="159"/>
        <end position="176"/>
    </location>
</feature>
<dbReference type="Gene3D" id="1.20.144.10">
    <property type="entry name" value="Phosphatidic acid phosphatase type 2/haloperoxidase"/>
    <property type="match status" value="1"/>
</dbReference>
<dbReference type="SUPFAM" id="SSF48317">
    <property type="entry name" value="Acid phosphatase/Vanadium-dependent haloperoxidase"/>
    <property type="match status" value="1"/>
</dbReference>
<keyword evidence="11" id="KW-1185">Reference proteome</keyword>
<evidence type="ECO:0000256" key="5">
    <source>
        <dbReference type="ARBA" id="ARBA00022989"/>
    </source>
</evidence>
<dbReference type="EMBL" id="JBHTLK010000042">
    <property type="protein sequence ID" value="MFD1147661.1"/>
    <property type="molecule type" value="Genomic_DNA"/>
</dbReference>
<keyword evidence="6 8" id="KW-0472">Membrane</keyword>
<evidence type="ECO:0000256" key="3">
    <source>
        <dbReference type="ARBA" id="ARBA00022692"/>
    </source>
</evidence>
<evidence type="ECO:0000256" key="2">
    <source>
        <dbReference type="ARBA" id="ARBA00022475"/>
    </source>
</evidence>
<feature type="domain" description="Phosphatidic acid phosphatase type 2/haloperoxidase" evidence="9">
    <location>
        <begin position="83"/>
        <end position="193"/>
    </location>
</feature>
<evidence type="ECO:0000313" key="10">
    <source>
        <dbReference type="EMBL" id="MFD1147661.1"/>
    </source>
</evidence>
<evidence type="ECO:0000256" key="1">
    <source>
        <dbReference type="ARBA" id="ARBA00004651"/>
    </source>
</evidence>
<feature type="transmembrane region" description="Helical" evidence="8">
    <location>
        <begin position="79"/>
        <end position="97"/>
    </location>
</feature>
<evidence type="ECO:0000259" key="9">
    <source>
        <dbReference type="SMART" id="SM00014"/>
    </source>
</evidence>
<protein>
    <submittedName>
        <fullName evidence="10">Phosphatase PAP2 family protein</fullName>
    </submittedName>
</protein>
<reference evidence="11" key="1">
    <citation type="journal article" date="2019" name="Int. J. Syst. Evol. Microbiol.">
        <title>The Global Catalogue of Microorganisms (GCM) 10K type strain sequencing project: providing services to taxonomists for standard genome sequencing and annotation.</title>
        <authorList>
            <consortium name="The Broad Institute Genomics Platform"/>
            <consortium name="The Broad Institute Genome Sequencing Center for Infectious Disease"/>
            <person name="Wu L."/>
            <person name="Ma J."/>
        </authorList>
    </citation>
    <scope>NUCLEOTIDE SEQUENCE [LARGE SCALE GENOMIC DNA]</scope>
    <source>
        <strain evidence="11">CCUG 60214</strain>
    </source>
</reference>
<evidence type="ECO:0000256" key="7">
    <source>
        <dbReference type="SAM" id="MobiDB-lite"/>
    </source>
</evidence>
<dbReference type="PANTHER" id="PTHR14969">
    <property type="entry name" value="SPHINGOSINE-1-PHOSPHATE PHOSPHOHYDROLASE"/>
    <property type="match status" value="1"/>
</dbReference>
<name>A0ABW3QSN5_9PSEU</name>
<comment type="caution">
    <text evidence="10">The sequence shown here is derived from an EMBL/GenBank/DDBJ whole genome shotgun (WGS) entry which is preliminary data.</text>
</comment>
<comment type="subcellular location">
    <subcellularLocation>
        <location evidence="1">Cell membrane</location>
        <topology evidence="1">Multi-pass membrane protein</topology>
    </subcellularLocation>
</comment>
<dbReference type="RefSeq" id="WP_380722980.1">
    <property type="nucleotide sequence ID" value="NZ_JBHTLK010000042.1"/>
</dbReference>
<evidence type="ECO:0000256" key="4">
    <source>
        <dbReference type="ARBA" id="ARBA00022801"/>
    </source>
</evidence>